<evidence type="ECO:0000313" key="7">
    <source>
        <dbReference type="EMBL" id="AOW79375.1"/>
    </source>
</evidence>
<keyword evidence="3" id="KW-0274">FAD</keyword>
<reference evidence="7 8" key="1">
    <citation type="submission" date="2016-06" db="EMBL/GenBank/DDBJ databases">
        <title>Discovery of anaerobic lithoheterotrophic haloarchaeon capable of sulfur respiration by hydrogen and formate.</title>
        <authorList>
            <person name="Sorokin D.Y."/>
            <person name="Kublanov I.V."/>
            <person name="Roman P."/>
            <person name="Sinninghe Damste J.S."/>
            <person name="Golyshin P.N."/>
            <person name="Rojo D."/>
            <person name="Ciordia S."/>
            <person name="Mena Md.C."/>
            <person name="Ferrer M."/>
            <person name="Smedile F."/>
            <person name="Messina E."/>
            <person name="La Cono V."/>
            <person name="Yakimov M.M."/>
        </authorList>
    </citation>
    <scope>NUCLEOTIDE SEQUENCE [LARGE SCALE GENOMIC DNA]</scope>
    <source>
        <strain evidence="7 8">HTSR1</strain>
    </source>
</reference>
<accession>A0A1D8S1Z1</accession>
<dbReference type="Gene3D" id="3.50.50.60">
    <property type="entry name" value="FAD/NAD(P)-binding domain"/>
    <property type="match status" value="1"/>
</dbReference>
<proteinExistence type="predicted"/>
<keyword evidence="2" id="KW-0285">Flavoprotein</keyword>
<comment type="cofactor">
    <cofactor evidence="1">
        <name>FAD</name>
        <dbReference type="ChEBI" id="CHEBI:57692"/>
    </cofactor>
</comment>
<evidence type="ECO:0000256" key="3">
    <source>
        <dbReference type="ARBA" id="ARBA00022827"/>
    </source>
</evidence>
<feature type="domain" description="FixC-like C-terminal" evidence="6">
    <location>
        <begin position="381"/>
        <end position="441"/>
    </location>
</feature>
<dbReference type="PRINTS" id="PR00469">
    <property type="entry name" value="PNDRDTASEII"/>
</dbReference>
<feature type="domain" description="ETF-QO/FixC ubiquinone-binding" evidence="5">
    <location>
        <begin position="215"/>
        <end position="292"/>
    </location>
</feature>
<organism evidence="7 8">
    <name type="scientific">Halodesulfurarchaeum formicicum</name>
    <dbReference type="NCBI Taxonomy" id="1873524"/>
    <lineage>
        <taxon>Archaea</taxon>
        <taxon>Methanobacteriati</taxon>
        <taxon>Methanobacteriota</taxon>
        <taxon>Stenosarchaea group</taxon>
        <taxon>Halobacteria</taxon>
        <taxon>Halobacteriales</taxon>
        <taxon>Halobacteriaceae</taxon>
        <taxon>Halodesulfurarchaeum</taxon>
    </lineage>
</organism>
<evidence type="ECO:0000259" key="6">
    <source>
        <dbReference type="Pfam" id="PF26311"/>
    </source>
</evidence>
<keyword evidence="4" id="KW-0560">Oxidoreductase</keyword>
<name>A0A1D8S1Z1_9EURY</name>
<evidence type="ECO:0000313" key="8">
    <source>
        <dbReference type="Proteomes" id="UP000185608"/>
    </source>
</evidence>
<dbReference type="PATRIC" id="fig|1855411.3.peg.166"/>
<dbReference type="Proteomes" id="UP000185608">
    <property type="component" value="Chromosome"/>
</dbReference>
<evidence type="ECO:0000256" key="4">
    <source>
        <dbReference type="ARBA" id="ARBA00023002"/>
    </source>
</evidence>
<dbReference type="SUPFAM" id="SSF51905">
    <property type="entry name" value="FAD/NAD(P)-binding domain"/>
    <property type="match status" value="1"/>
</dbReference>
<dbReference type="SUPFAM" id="SSF54373">
    <property type="entry name" value="FAD-linked reductases, C-terminal domain"/>
    <property type="match status" value="1"/>
</dbReference>
<dbReference type="GO" id="GO:0016491">
    <property type="term" value="F:oxidoreductase activity"/>
    <property type="evidence" value="ECO:0007669"/>
    <property type="project" value="UniProtKB-KW"/>
</dbReference>
<protein>
    <submittedName>
        <fullName evidence="7">FAD dependent oxidoreductase</fullName>
    </submittedName>
</protein>
<dbReference type="Pfam" id="PF12831">
    <property type="entry name" value="FAD_oxidored"/>
    <property type="match status" value="1"/>
</dbReference>
<dbReference type="AlphaFoldDB" id="A0A1D8S1Z1"/>
<dbReference type="KEGG" id="halh:HTSR_0168"/>
<dbReference type="Pfam" id="PF21162">
    <property type="entry name" value="ETFQO_UQ-bd"/>
    <property type="match status" value="1"/>
</dbReference>
<evidence type="ECO:0000259" key="5">
    <source>
        <dbReference type="Pfam" id="PF21162"/>
    </source>
</evidence>
<evidence type="ECO:0000256" key="1">
    <source>
        <dbReference type="ARBA" id="ARBA00001974"/>
    </source>
</evidence>
<dbReference type="InterPro" id="IPR059103">
    <property type="entry name" value="FixC-like_C"/>
</dbReference>
<dbReference type="STRING" id="1873524.HSR6_0164"/>
<dbReference type="PANTHER" id="PTHR43624:SF2">
    <property type="entry name" value="ELECTRON TRANSFER FLAVOPROTEIN-QUINONE OXIDOREDUCTASE YDIS-RELATED"/>
    <property type="match status" value="1"/>
</dbReference>
<dbReference type="PANTHER" id="PTHR43624">
    <property type="entry name" value="ELECTRON TRANSFER FLAVOPROTEIN-QUINONE OXIDOREDUCTASE YDIS-RELATED"/>
    <property type="match status" value="1"/>
</dbReference>
<gene>
    <name evidence="7" type="ORF">HTSR_0168</name>
</gene>
<dbReference type="GeneID" id="29828184"/>
<dbReference type="InterPro" id="IPR049398">
    <property type="entry name" value="ETF-QO/FixC_UQ-bd"/>
</dbReference>
<dbReference type="InterPro" id="IPR039651">
    <property type="entry name" value="FixC-like"/>
</dbReference>
<evidence type="ECO:0000256" key="2">
    <source>
        <dbReference type="ARBA" id="ARBA00022630"/>
    </source>
</evidence>
<dbReference type="InterPro" id="IPR036188">
    <property type="entry name" value="FAD/NAD-bd_sf"/>
</dbReference>
<dbReference type="Pfam" id="PF26311">
    <property type="entry name" value="ETF-QO_FixC_C"/>
    <property type="match status" value="1"/>
</dbReference>
<dbReference type="EMBL" id="CP016070">
    <property type="protein sequence ID" value="AOW79375.1"/>
    <property type="molecule type" value="Genomic_DNA"/>
</dbReference>
<sequence>MTETPNYDDHFDAIVVGAGLAGSAAALTMAQEDLEVLLLERGASPGSKNVFGGTMFTPRVRDLVGEDFEDAPTERYLGRKQFSLLSPEDETAVSVRPSAWQDPPHNDTHMVLRGDFDEWFADQAVEAGATLLTETTVTDVIREGEDGPIVGVETDRPDGAIRAPVVVLAEGGNSLVSEAAGLKEPDKRQEVAIGAKEVRKYDRETIEDRFGLGEKDGASHHYFGEGACGGAVGGGFIYTNKNTLAIGVAYTISDAVEDPRKPDELLDDFKQHPAVAPLVKGGRLVEYSAKAIPEGGASAVPDLAHDGAVIVGDAASLVLNNGIHLEGTNMAIESGYWAGKAVAEAAAAGQYDATALQAYPENLEDSFVMENLEHYDWFGDFAHDEKQFLFKELPKALTEAELEFFKQDREPKETHAKRAKNMVIRALGGWTGAAKRAWKYRKLLS</sequence>
<dbReference type="RefSeq" id="WP_070364149.1">
    <property type="nucleotide sequence ID" value="NZ_CP016070.1"/>
</dbReference>